<dbReference type="GO" id="GO:0009236">
    <property type="term" value="P:cobalamin biosynthetic process"/>
    <property type="evidence" value="ECO:0007669"/>
    <property type="project" value="UniProtKB-KW"/>
</dbReference>
<evidence type="ECO:0000256" key="4">
    <source>
        <dbReference type="ARBA" id="ARBA00022679"/>
    </source>
</evidence>
<dbReference type="SUPFAM" id="SSF53335">
    <property type="entry name" value="S-adenosyl-L-methionine-dependent methyltransferases"/>
    <property type="match status" value="1"/>
</dbReference>
<gene>
    <name evidence="7" type="primary">cbiT</name>
    <name evidence="7" type="ORF">GOQ27_08860</name>
</gene>
<protein>
    <submittedName>
        <fullName evidence="7">Precorrin-6Y C5,15-methyltransferase (Decarboxylating) subunit CbiT</fullName>
    </submittedName>
</protein>
<evidence type="ECO:0000256" key="5">
    <source>
        <dbReference type="ARBA" id="ARBA00022691"/>
    </source>
</evidence>
<dbReference type="PANTHER" id="PTHR43182:SF1">
    <property type="entry name" value="COBALT-PRECORRIN-7 C(5)-METHYLTRANSFERASE"/>
    <property type="match status" value="1"/>
</dbReference>
<organism evidence="7 8">
    <name type="scientific">Anaeromonas frigoriresistens</name>
    <dbReference type="NCBI Taxonomy" id="2683708"/>
    <lineage>
        <taxon>Bacteria</taxon>
        <taxon>Bacillati</taxon>
        <taxon>Bacillota</taxon>
        <taxon>Tissierellia</taxon>
        <taxon>Tissierellales</taxon>
        <taxon>Thermohalobacteraceae</taxon>
        <taxon>Anaeromonas</taxon>
    </lineage>
</organism>
<keyword evidence="4" id="KW-0808">Transferase</keyword>
<comment type="caution">
    <text evidence="7">The sequence shown here is derived from an EMBL/GenBank/DDBJ whole genome shotgun (WGS) entry which is preliminary data.</text>
</comment>
<feature type="domain" description="Methyltransferase" evidence="6">
    <location>
        <begin position="36"/>
        <end position="150"/>
    </location>
</feature>
<evidence type="ECO:0000259" key="6">
    <source>
        <dbReference type="Pfam" id="PF13847"/>
    </source>
</evidence>
<evidence type="ECO:0000256" key="3">
    <source>
        <dbReference type="ARBA" id="ARBA00022603"/>
    </source>
</evidence>
<reference evidence="7" key="1">
    <citation type="submission" date="2019-12" db="EMBL/GenBank/DDBJ databases">
        <title>Clostridiaceae gen. nov. sp. nov., isolated from sediment in Xinjiang, China.</title>
        <authorList>
            <person name="Zhang R."/>
        </authorList>
    </citation>
    <scope>NUCLEOTIDE SEQUENCE</scope>
    <source>
        <strain evidence="7">D2Q-11</strain>
    </source>
</reference>
<proteinExistence type="inferred from homology"/>
<keyword evidence="8" id="KW-1185">Reference proteome</keyword>
<evidence type="ECO:0000313" key="7">
    <source>
        <dbReference type="EMBL" id="MBS4538572.1"/>
    </source>
</evidence>
<dbReference type="HAMAP" id="MF_00786">
    <property type="entry name" value="CbiT"/>
    <property type="match status" value="1"/>
</dbReference>
<dbReference type="EMBL" id="WSFT01000036">
    <property type="protein sequence ID" value="MBS4538572.1"/>
    <property type="molecule type" value="Genomic_DNA"/>
</dbReference>
<keyword evidence="3" id="KW-0489">Methyltransferase</keyword>
<dbReference type="InterPro" id="IPR023475">
    <property type="entry name" value="CbiT"/>
</dbReference>
<keyword evidence="5" id="KW-0949">S-adenosyl-L-methionine</keyword>
<name>A0A942UZS7_9FIRM</name>
<comment type="pathway">
    <text evidence="1">Cofactor biosynthesis; adenosylcobalamin biosynthesis.</text>
</comment>
<dbReference type="RefSeq" id="WP_203366494.1">
    <property type="nucleotide sequence ID" value="NZ_WSFT01000036.1"/>
</dbReference>
<evidence type="ECO:0000256" key="1">
    <source>
        <dbReference type="ARBA" id="ARBA00004953"/>
    </source>
</evidence>
<dbReference type="InterPro" id="IPR029063">
    <property type="entry name" value="SAM-dependent_MTases_sf"/>
</dbReference>
<dbReference type="Proteomes" id="UP000724672">
    <property type="component" value="Unassembled WGS sequence"/>
</dbReference>
<evidence type="ECO:0000256" key="2">
    <source>
        <dbReference type="ARBA" id="ARBA00022573"/>
    </source>
</evidence>
<dbReference type="Pfam" id="PF13847">
    <property type="entry name" value="Methyltransf_31"/>
    <property type="match status" value="1"/>
</dbReference>
<dbReference type="AlphaFoldDB" id="A0A942UZS7"/>
<dbReference type="GO" id="GO:0032259">
    <property type="term" value="P:methylation"/>
    <property type="evidence" value="ECO:0007669"/>
    <property type="project" value="UniProtKB-KW"/>
</dbReference>
<dbReference type="InterPro" id="IPR014008">
    <property type="entry name" value="Cbl_synth_MTase_CbiT"/>
</dbReference>
<evidence type="ECO:0000313" key="8">
    <source>
        <dbReference type="Proteomes" id="UP000724672"/>
    </source>
</evidence>
<dbReference type="InterPro" id="IPR025714">
    <property type="entry name" value="Methyltranfer_dom"/>
</dbReference>
<sequence length="193" mass="21191">MKSCSFGIPDDNFIRGNIPMTKEEVRAISISKLRLNKEDRVVDVGAGTGAISIEIAAFIPKGKVYSVEKNTEGTDLINKNKKNFNISNIEVIEGLAPEILKSIGSIDKVFIGGSSGKMDEIIMWAKKNLTDKGRIVINAITLENVYKAITYLKKNTFKNIDVVHVNISKGKNIGDLTMMIGQNPIYVISASKE</sequence>
<dbReference type="NCBIfam" id="TIGR02469">
    <property type="entry name" value="CbiT"/>
    <property type="match status" value="1"/>
</dbReference>
<dbReference type="CDD" id="cd02440">
    <property type="entry name" value="AdoMet_MTases"/>
    <property type="match status" value="1"/>
</dbReference>
<dbReference type="PANTHER" id="PTHR43182">
    <property type="entry name" value="COBALT-PRECORRIN-6B C(15)-METHYLTRANSFERASE (DECARBOXYLATING)"/>
    <property type="match status" value="1"/>
</dbReference>
<dbReference type="InterPro" id="IPR050714">
    <property type="entry name" value="Cobalamin_biosynth_MTase"/>
</dbReference>
<dbReference type="Gene3D" id="3.40.50.150">
    <property type="entry name" value="Vaccinia Virus protein VP39"/>
    <property type="match status" value="1"/>
</dbReference>
<dbReference type="GO" id="GO:0008276">
    <property type="term" value="F:protein methyltransferase activity"/>
    <property type="evidence" value="ECO:0007669"/>
    <property type="project" value="InterPro"/>
</dbReference>
<keyword evidence="2" id="KW-0169">Cobalamin biosynthesis</keyword>
<accession>A0A942UZS7</accession>